<feature type="chain" id="PRO_5012882358" description="Ecp2 effector protein domain-containing protein" evidence="1">
    <location>
        <begin position="22"/>
        <end position="152"/>
    </location>
</feature>
<dbReference type="OrthoDB" id="4187850at2759"/>
<reference evidence="2 3" key="1">
    <citation type="submission" date="2015-07" db="EMBL/GenBank/DDBJ databases">
        <title>Emmonsia species relationships and genome sequence.</title>
        <authorList>
            <consortium name="The Broad Institute Genomics Platform"/>
            <person name="Cuomo C.A."/>
            <person name="Munoz J.F."/>
            <person name="Imamovic A."/>
            <person name="Priest M.E."/>
            <person name="Young S."/>
            <person name="Clay O.K."/>
            <person name="McEwen J.G."/>
        </authorList>
    </citation>
    <scope>NUCLEOTIDE SEQUENCE [LARGE SCALE GENOMIC DNA]</scope>
    <source>
        <strain evidence="2 3">UAMH 9510</strain>
    </source>
</reference>
<sequence length="152" mass="16662">MKVRFPLSSIAAAAILTHVVAIDDVPHTYRGGGLSCYDNGWSVNGNYPSLWEATSNYCNKYKGWDYASQGHPALGVVNSKTPDGGPFKLNLWFYRVKLDIKTWGPQVCIQLFQNVLGGCEAVEGHDMGHFHGGAAHTKPFNWLASIDCENSS</sequence>
<organism evidence="2 3">
    <name type="scientific">Emergomyces pasteurianus Ep9510</name>
    <dbReference type="NCBI Taxonomy" id="1447872"/>
    <lineage>
        <taxon>Eukaryota</taxon>
        <taxon>Fungi</taxon>
        <taxon>Dikarya</taxon>
        <taxon>Ascomycota</taxon>
        <taxon>Pezizomycotina</taxon>
        <taxon>Eurotiomycetes</taxon>
        <taxon>Eurotiomycetidae</taxon>
        <taxon>Onygenales</taxon>
        <taxon>Ajellomycetaceae</taxon>
        <taxon>Emergomyces</taxon>
    </lineage>
</organism>
<evidence type="ECO:0000313" key="2">
    <source>
        <dbReference type="EMBL" id="OJD12396.1"/>
    </source>
</evidence>
<evidence type="ECO:0000256" key="1">
    <source>
        <dbReference type="SAM" id="SignalP"/>
    </source>
</evidence>
<dbReference type="AlphaFoldDB" id="A0A1J9Q8Z1"/>
<dbReference type="Proteomes" id="UP000182235">
    <property type="component" value="Unassembled WGS sequence"/>
</dbReference>
<keyword evidence="3" id="KW-1185">Reference proteome</keyword>
<protein>
    <recommendedName>
        <fullName evidence="4">Ecp2 effector protein domain-containing protein</fullName>
    </recommendedName>
</protein>
<accession>A0A1J9Q8Z1</accession>
<proteinExistence type="predicted"/>
<name>A0A1J9Q8Z1_9EURO</name>
<comment type="caution">
    <text evidence="2">The sequence shown here is derived from an EMBL/GenBank/DDBJ whole genome shotgun (WGS) entry which is preliminary data.</text>
</comment>
<gene>
    <name evidence="2" type="ORF">AJ78_07004</name>
</gene>
<dbReference type="EMBL" id="LGRN01000411">
    <property type="protein sequence ID" value="OJD12396.1"/>
    <property type="molecule type" value="Genomic_DNA"/>
</dbReference>
<evidence type="ECO:0000313" key="3">
    <source>
        <dbReference type="Proteomes" id="UP000182235"/>
    </source>
</evidence>
<evidence type="ECO:0008006" key="4">
    <source>
        <dbReference type="Google" id="ProtNLM"/>
    </source>
</evidence>
<keyword evidence="1" id="KW-0732">Signal</keyword>
<dbReference type="VEuPathDB" id="FungiDB:AJ78_07004"/>
<feature type="signal peptide" evidence="1">
    <location>
        <begin position="1"/>
        <end position="21"/>
    </location>
</feature>